<comment type="caution">
    <text evidence="1">The sequence shown here is derived from an EMBL/GenBank/DDBJ whole genome shotgun (WGS) entry which is preliminary data.</text>
</comment>
<gene>
    <name evidence="1" type="ORF">SDC9_198472</name>
</gene>
<dbReference type="EMBL" id="VSSQ01115359">
    <property type="protein sequence ID" value="MPN50833.1"/>
    <property type="molecule type" value="Genomic_DNA"/>
</dbReference>
<sequence>MPHVYNMKVMKHRPINGLVDIADYLLVILCDVILDIDDHQGFFLHDRSSWQVNGWFGWLYYHTP</sequence>
<accession>A0A645IUK7</accession>
<protein>
    <submittedName>
        <fullName evidence="1">Uncharacterized protein</fullName>
    </submittedName>
</protein>
<proteinExistence type="predicted"/>
<reference evidence="1" key="1">
    <citation type="submission" date="2019-08" db="EMBL/GenBank/DDBJ databases">
        <authorList>
            <person name="Kucharzyk K."/>
            <person name="Murdoch R.W."/>
            <person name="Higgins S."/>
            <person name="Loffler F."/>
        </authorList>
    </citation>
    <scope>NUCLEOTIDE SEQUENCE</scope>
</reference>
<name>A0A645IUK7_9ZZZZ</name>
<organism evidence="1">
    <name type="scientific">bioreactor metagenome</name>
    <dbReference type="NCBI Taxonomy" id="1076179"/>
    <lineage>
        <taxon>unclassified sequences</taxon>
        <taxon>metagenomes</taxon>
        <taxon>ecological metagenomes</taxon>
    </lineage>
</organism>
<evidence type="ECO:0000313" key="1">
    <source>
        <dbReference type="EMBL" id="MPN50833.1"/>
    </source>
</evidence>
<dbReference type="AlphaFoldDB" id="A0A645IUK7"/>